<name>A0AAQ4DHH6_AMBAM</name>
<protein>
    <recommendedName>
        <fullName evidence="4">Secreted protein</fullName>
    </recommendedName>
</protein>
<comment type="caution">
    <text evidence="2">The sequence shown here is derived from an EMBL/GenBank/DDBJ whole genome shotgun (WGS) entry which is preliminary data.</text>
</comment>
<evidence type="ECO:0000313" key="2">
    <source>
        <dbReference type="EMBL" id="KAK8761916.1"/>
    </source>
</evidence>
<dbReference type="AlphaFoldDB" id="A0AAQ4DHH6"/>
<keyword evidence="3" id="KW-1185">Reference proteome</keyword>
<feature type="chain" id="PRO_5043034158" description="Secreted protein" evidence="1">
    <location>
        <begin position="23"/>
        <end position="93"/>
    </location>
</feature>
<accession>A0AAQ4DHH6</accession>
<dbReference type="EMBL" id="JARKHS020030658">
    <property type="protein sequence ID" value="KAK8761916.1"/>
    <property type="molecule type" value="Genomic_DNA"/>
</dbReference>
<organism evidence="2 3">
    <name type="scientific">Amblyomma americanum</name>
    <name type="common">Lone star tick</name>
    <dbReference type="NCBI Taxonomy" id="6943"/>
    <lineage>
        <taxon>Eukaryota</taxon>
        <taxon>Metazoa</taxon>
        <taxon>Ecdysozoa</taxon>
        <taxon>Arthropoda</taxon>
        <taxon>Chelicerata</taxon>
        <taxon>Arachnida</taxon>
        <taxon>Acari</taxon>
        <taxon>Parasitiformes</taxon>
        <taxon>Ixodida</taxon>
        <taxon>Ixodoidea</taxon>
        <taxon>Ixodidae</taxon>
        <taxon>Amblyomminae</taxon>
        <taxon>Amblyomma</taxon>
    </lineage>
</organism>
<dbReference type="Proteomes" id="UP001321473">
    <property type="component" value="Unassembled WGS sequence"/>
</dbReference>
<evidence type="ECO:0000313" key="3">
    <source>
        <dbReference type="Proteomes" id="UP001321473"/>
    </source>
</evidence>
<proteinExistence type="predicted"/>
<keyword evidence="1" id="KW-0732">Signal</keyword>
<gene>
    <name evidence="2" type="ORF">V5799_026818</name>
</gene>
<evidence type="ECO:0008006" key="4">
    <source>
        <dbReference type="Google" id="ProtNLM"/>
    </source>
</evidence>
<feature type="signal peptide" evidence="1">
    <location>
        <begin position="1"/>
        <end position="22"/>
    </location>
</feature>
<reference evidence="2 3" key="1">
    <citation type="journal article" date="2023" name="Arcadia Sci">
        <title>De novo assembly of a long-read Amblyomma americanum tick genome.</title>
        <authorList>
            <person name="Chou S."/>
            <person name="Poskanzer K.E."/>
            <person name="Rollins M."/>
            <person name="Thuy-Boun P.S."/>
        </authorList>
    </citation>
    <scope>NUCLEOTIDE SEQUENCE [LARGE SCALE GENOMIC DNA]</scope>
    <source>
        <strain evidence="2">F_SG_1</strain>
        <tissue evidence="2">Salivary glands</tissue>
    </source>
</reference>
<evidence type="ECO:0000256" key="1">
    <source>
        <dbReference type="SAM" id="SignalP"/>
    </source>
</evidence>
<sequence length="93" mass="9395">MGPATPGLVPLLLLLAPYLNSASVIGRGDAHSLLRDACPAGSETCPEFGSAPAAALKYLVCGATKNVILVTVGLVDHPRLKGTVTCACFSNCG</sequence>